<dbReference type="PRINTS" id="PR00464">
    <property type="entry name" value="EP450II"/>
</dbReference>
<evidence type="ECO:0000256" key="4">
    <source>
        <dbReference type="ARBA" id="ARBA00022723"/>
    </source>
</evidence>
<evidence type="ECO:0000256" key="6">
    <source>
        <dbReference type="ARBA" id="ARBA00023004"/>
    </source>
</evidence>
<evidence type="ECO:0000313" key="11">
    <source>
        <dbReference type="Proteomes" id="UP001146351"/>
    </source>
</evidence>
<keyword evidence="11" id="KW-1185">Reference proteome</keyword>
<dbReference type="PANTHER" id="PTHR24287">
    <property type="entry name" value="P450, PUTATIVE (EUROFUNG)-RELATED"/>
    <property type="match status" value="1"/>
</dbReference>
<evidence type="ECO:0000256" key="3">
    <source>
        <dbReference type="ARBA" id="ARBA00022617"/>
    </source>
</evidence>
<dbReference type="InterPro" id="IPR001128">
    <property type="entry name" value="Cyt_P450"/>
</dbReference>
<proteinExistence type="inferred from homology"/>
<comment type="similarity">
    <text evidence="2 9">Belongs to the cytochrome P450 family.</text>
</comment>
<dbReference type="GO" id="GO:0005506">
    <property type="term" value="F:iron ion binding"/>
    <property type="evidence" value="ECO:0007669"/>
    <property type="project" value="InterPro"/>
</dbReference>
<dbReference type="Proteomes" id="UP001146351">
    <property type="component" value="Unassembled WGS sequence"/>
</dbReference>
<dbReference type="AlphaFoldDB" id="A0A9W9IKC5"/>
<comment type="cofactor">
    <cofactor evidence="1 8">
        <name>heme</name>
        <dbReference type="ChEBI" id="CHEBI:30413"/>
    </cofactor>
</comment>
<dbReference type="Pfam" id="PF00067">
    <property type="entry name" value="p450"/>
    <property type="match status" value="1"/>
</dbReference>
<evidence type="ECO:0000256" key="5">
    <source>
        <dbReference type="ARBA" id="ARBA00023002"/>
    </source>
</evidence>
<dbReference type="Gene3D" id="1.10.630.10">
    <property type="entry name" value="Cytochrome P450"/>
    <property type="match status" value="1"/>
</dbReference>
<dbReference type="InterPro" id="IPR002402">
    <property type="entry name" value="Cyt_P450_E_grp-II"/>
</dbReference>
<protein>
    <recommendedName>
        <fullName evidence="12">Cytochrome P450 alkane hydroxylase</fullName>
    </recommendedName>
</protein>
<evidence type="ECO:0000256" key="1">
    <source>
        <dbReference type="ARBA" id="ARBA00001971"/>
    </source>
</evidence>
<name>A0A9W9IKC5_9EURO</name>
<dbReference type="InterPro" id="IPR036396">
    <property type="entry name" value="Cyt_P450_sf"/>
</dbReference>
<dbReference type="PRINTS" id="PR00385">
    <property type="entry name" value="P450"/>
</dbReference>
<evidence type="ECO:0000313" key="10">
    <source>
        <dbReference type="EMBL" id="KAJ5179372.1"/>
    </source>
</evidence>
<dbReference type="PRINTS" id="PR01239">
    <property type="entry name" value="EP450IICYP52"/>
</dbReference>
<dbReference type="InterPro" id="IPR017972">
    <property type="entry name" value="Cyt_P450_CS"/>
</dbReference>
<reference evidence="10" key="2">
    <citation type="journal article" date="2023" name="IMA Fungus">
        <title>Comparative genomic study of the Penicillium genus elucidates a diverse pangenome and 15 lateral gene transfer events.</title>
        <authorList>
            <person name="Petersen C."/>
            <person name="Sorensen T."/>
            <person name="Nielsen M.R."/>
            <person name="Sondergaard T.E."/>
            <person name="Sorensen J.L."/>
            <person name="Fitzpatrick D.A."/>
            <person name="Frisvad J.C."/>
            <person name="Nielsen K.L."/>
        </authorList>
    </citation>
    <scope>NUCLEOTIDE SEQUENCE</scope>
    <source>
        <strain evidence="10">IBT 21917</strain>
    </source>
</reference>
<comment type="caution">
    <text evidence="10">The sequence shown here is derived from an EMBL/GenBank/DDBJ whole genome shotgun (WGS) entry which is preliminary data.</text>
</comment>
<evidence type="ECO:0008006" key="12">
    <source>
        <dbReference type="Google" id="ProtNLM"/>
    </source>
</evidence>
<dbReference type="CDD" id="cd11063">
    <property type="entry name" value="CYP52"/>
    <property type="match status" value="1"/>
</dbReference>
<gene>
    <name evidence="10" type="ORF">N7492_002582</name>
</gene>
<dbReference type="PANTHER" id="PTHR24287:SF18">
    <property type="entry name" value="CYTOCHROME P450 MONOOXYGENASE APDE-RELATED"/>
    <property type="match status" value="1"/>
</dbReference>
<sequence length="537" mass="61281">MLLSPTLLLVGALYAAFLVLRYITQLFHHHQQAKSLGCRSPPAGASGFFGIPAFIRLTNAVHEKRWIDYLTDQFAVHGNTFRQRFLSRILITTIEPENIKAVLATKFQDFSLGTRHEQFYPLLGDGIFTLDGAGWSHARGLLRPQFTRDQVADLALLDDHITHLIDLIPKDRSSFDIQRLFFMLTLDSATHFLFGESVGCMLPPSETTGVLERSAVGSAQGFADAFTTAQDYLAARSRAQGLYWLVNPKEFREANRRVHEVVDHYVKVALESKRDPEKKDQSGRYIFLDALAADTDDPKMLRDNMLNILLAGRDTTASLLSSTFFYLARHPYAWSRLHREIVTAFGDSQNPREEITQTKLKDIPYLRYVLNEVLRLQPPVPVNFRVATKDTSLPVGGGPDRRSPVYVKKGQMVAYNVYAMHRRPDFWGNDARSFRPERWEENGKHGWEYLPFNGGPRICLGRKWFHFFHSLGAKQSNAEPEQYALTEASYTVVRLMQHFDTLENADPHPRQEPVKQSNLTMMHDTGVPVRLYASQRI</sequence>
<evidence type="ECO:0000256" key="8">
    <source>
        <dbReference type="PIRSR" id="PIRSR602402-1"/>
    </source>
</evidence>
<keyword evidence="6 8" id="KW-0408">Iron</keyword>
<feature type="binding site" description="axial binding residue" evidence="8">
    <location>
        <position position="459"/>
    </location>
    <ligand>
        <name>heme</name>
        <dbReference type="ChEBI" id="CHEBI:30413"/>
    </ligand>
    <ligandPart>
        <name>Fe</name>
        <dbReference type="ChEBI" id="CHEBI:18248"/>
    </ligandPart>
</feature>
<dbReference type="GO" id="GO:0020037">
    <property type="term" value="F:heme binding"/>
    <property type="evidence" value="ECO:0007669"/>
    <property type="project" value="InterPro"/>
</dbReference>
<dbReference type="GO" id="GO:0016712">
    <property type="term" value="F:oxidoreductase activity, acting on paired donors, with incorporation or reduction of molecular oxygen, reduced flavin or flavoprotein as one donor, and incorporation of one atom of oxygen"/>
    <property type="evidence" value="ECO:0007669"/>
    <property type="project" value="InterPro"/>
</dbReference>
<dbReference type="GO" id="GO:0043386">
    <property type="term" value="P:mycotoxin biosynthetic process"/>
    <property type="evidence" value="ECO:0007669"/>
    <property type="project" value="UniProtKB-ARBA"/>
</dbReference>
<dbReference type="InterPro" id="IPR047146">
    <property type="entry name" value="Cyt_P450_E_CYP52_fungi"/>
</dbReference>
<dbReference type="OrthoDB" id="1470350at2759"/>
<reference evidence="10" key="1">
    <citation type="submission" date="2022-11" db="EMBL/GenBank/DDBJ databases">
        <authorList>
            <person name="Petersen C."/>
        </authorList>
    </citation>
    <scope>NUCLEOTIDE SEQUENCE</scope>
    <source>
        <strain evidence="10">IBT 21917</strain>
    </source>
</reference>
<dbReference type="InterPro" id="IPR002974">
    <property type="entry name" value="Cyt_P450_E_CYP52_ascomycetes"/>
</dbReference>
<keyword evidence="3 8" id="KW-0349">Heme</keyword>
<dbReference type="EMBL" id="JAPQKO010000002">
    <property type="protein sequence ID" value="KAJ5179372.1"/>
    <property type="molecule type" value="Genomic_DNA"/>
</dbReference>
<keyword evidence="7 9" id="KW-0503">Monooxygenase</keyword>
<evidence type="ECO:0000256" key="7">
    <source>
        <dbReference type="ARBA" id="ARBA00023033"/>
    </source>
</evidence>
<evidence type="ECO:0000256" key="9">
    <source>
        <dbReference type="RuleBase" id="RU000461"/>
    </source>
</evidence>
<keyword evidence="5 9" id="KW-0560">Oxidoreductase</keyword>
<keyword evidence="4 8" id="KW-0479">Metal-binding</keyword>
<dbReference type="PROSITE" id="PS00086">
    <property type="entry name" value="CYTOCHROME_P450"/>
    <property type="match status" value="1"/>
</dbReference>
<organism evidence="10 11">
    <name type="scientific">Penicillium capsulatum</name>
    <dbReference type="NCBI Taxonomy" id="69766"/>
    <lineage>
        <taxon>Eukaryota</taxon>
        <taxon>Fungi</taxon>
        <taxon>Dikarya</taxon>
        <taxon>Ascomycota</taxon>
        <taxon>Pezizomycotina</taxon>
        <taxon>Eurotiomycetes</taxon>
        <taxon>Eurotiomycetidae</taxon>
        <taxon>Eurotiales</taxon>
        <taxon>Aspergillaceae</taxon>
        <taxon>Penicillium</taxon>
    </lineage>
</organism>
<dbReference type="SUPFAM" id="SSF48264">
    <property type="entry name" value="Cytochrome P450"/>
    <property type="match status" value="1"/>
</dbReference>
<evidence type="ECO:0000256" key="2">
    <source>
        <dbReference type="ARBA" id="ARBA00010617"/>
    </source>
</evidence>
<accession>A0A9W9IKC5</accession>